<accession>A0A5B8UFU4</accession>
<evidence type="ECO:0000259" key="2">
    <source>
        <dbReference type="Pfam" id="PF04608"/>
    </source>
</evidence>
<evidence type="ECO:0000313" key="3">
    <source>
        <dbReference type="EMBL" id="QEC55454.1"/>
    </source>
</evidence>
<feature type="transmembrane region" description="Helical" evidence="1">
    <location>
        <begin position="49"/>
        <end position="67"/>
    </location>
</feature>
<dbReference type="InterPro" id="IPR036681">
    <property type="entry name" value="PgpA-like_sf"/>
</dbReference>
<evidence type="ECO:0000313" key="4">
    <source>
        <dbReference type="Proteomes" id="UP000321204"/>
    </source>
</evidence>
<dbReference type="Proteomes" id="UP000321204">
    <property type="component" value="Chromosome"/>
</dbReference>
<keyword evidence="4" id="KW-1185">Reference proteome</keyword>
<dbReference type="KEGG" id="fgg:FSB75_05895"/>
<gene>
    <name evidence="3" type="ORF">FSB75_05895</name>
</gene>
<dbReference type="Pfam" id="PF04608">
    <property type="entry name" value="PgpA"/>
    <property type="match status" value="1"/>
</dbReference>
<organism evidence="3 4">
    <name type="scientific">Flavisolibacter ginsenosidimutans</name>
    <dbReference type="NCBI Taxonomy" id="661481"/>
    <lineage>
        <taxon>Bacteria</taxon>
        <taxon>Pseudomonadati</taxon>
        <taxon>Bacteroidota</taxon>
        <taxon>Chitinophagia</taxon>
        <taxon>Chitinophagales</taxon>
        <taxon>Chitinophagaceae</taxon>
        <taxon>Flavisolibacter</taxon>
    </lineage>
</organism>
<dbReference type="GO" id="GO:0006629">
    <property type="term" value="P:lipid metabolic process"/>
    <property type="evidence" value="ECO:0007669"/>
    <property type="project" value="InterPro"/>
</dbReference>
<dbReference type="CDD" id="cd06971">
    <property type="entry name" value="PgpA"/>
    <property type="match status" value="1"/>
</dbReference>
<dbReference type="RefSeq" id="WP_146784181.1">
    <property type="nucleotide sequence ID" value="NZ_BAABIO010000002.1"/>
</dbReference>
<dbReference type="GO" id="GO:0008962">
    <property type="term" value="F:phosphatidylglycerophosphatase activity"/>
    <property type="evidence" value="ECO:0007669"/>
    <property type="project" value="InterPro"/>
</dbReference>
<feature type="transmembrane region" description="Helical" evidence="1">
    <location>
        <begin position="123"/>
        <end position="145"/>
    </location>
</feature>
<feature type="transmembrane region" description="Helical" evidence="1">
    <location>
        <begin position="79"/>
        <end position="103"/>
    </location>
</feature>
<dbReference type="PIRSF" id="PIRSF006162">
    <property type="entry name" value="PgpA"/>
    <property type="match status" value="1"/>
</dbReference>
<dbReference type="PANTHER" id="PTHR36305">
    <property type="entry name" value="PHOSPHATIDYLGLYCEROPHOSPHATASE A"/>
    <property type="match status" value="1"/>
</dbReference>
<dbReference type="AlphaFoldDB" id="A0A5B8UFU4"/>
<protein>
    <submittedName>
        <fullName evidence="3">Phosphatidylglycerophosphatase A</fullName>
    </submittedName>
</protein>
<keyword evidence="1" id="KW-1133">Transmembrane helix</keyword>
<dbReference type="OrthoDB" id="9804091at2"/>
<evidence type="ECO:0000256" key="1">
    <source>
        <dbReference type="SAM" id="Phobius"/>
    </source>
</evidence>
<feature type="domain" description="YutG/PgpA" evidence="2">
    <location>
        <begin position="6"/>
        <end position="144"/>
    </location>
</feature>
<dbReference type="EMBL" id="CP042433">
    <property type="protein sequence ID" value="QEC55454.1"/>
    <property type="molecule type" value="Genomic_DNA"/>
</dbReference>
<proteinExistence type="predicted"/>
<keyword evidence="1" id="KW-0812">Transmembrane</keyword>
<keyword evidence="1" id="KW-0472">Membrane</keyword>
<dbReference type="InterPro" id="IPR026037">
    <property type="entry name" value="PgpA"/>
</dbReference>
<name>A0A5B8UFU4_9BACT</name>
<dbReference type="SUPFAM" id="SSF101307">
    <property type="entry name" value="YutG-like"/>
    <property type="match status" value="1"/>
</dbReference>
<dbReference type="InterPro" id="IPR007686">
    <property type="entry name" value="YutG/PgpA"/>
</dbReference>
<dbReference type="PANTHER" id="PTHR36305:SF1">
    <property type="entry name" value="PHOSPHATIDYLGLYCEROPHOSPHATASE A"/>
    <property type="match status" value="1"/>
</dbReference>
<sequence>MIVNKLIATCLGIGYLQKGAGTVAALFCCLLWWALRIDQTSWVEQTTHILVLFFAGVWVSARVEKIWGHDSNRIVIDEWLGMSVALFLLPFSWMNYLLAFILFRFFDIAKPLFIRNAEAAPAGWGVMLDDLLAGIYSAVILHLLIKYFSF</sequence>
<reference evidence="3 4" key="1">
    <citation type="journal article" date="2015" name="Int. J. Syst. Evol. Microbiol.">
        <title>Flavisolibacter ginsenosidimutans sp. nov., with ginsenoside-converting activity isolated from soil used for cultivating ginseng.</title>
        <authorList>
            <person name="Zhao Y."/>
            <person name="Liu Q."/>
            <person name="Kang M.S."/>
            <person name="Jin F."/>
            <person name="Yu H."/>
            <person name="Im W.T."/>
        </authorList>
    </citation>
    <scope>NUCLEOTIDE SEQUENCE [LARGE SCALE GENOMIC DNA]</scope>
    <source>
        <strain evidence="3 4">Gsoil 636</strain>
    </source>
</reference>